<sequence length="88" mass="9806">MLITLILPRVATRRTTFGERMSSGGRNLGLRQPQVNHGLSLLHNVVSEPGCRLHQSTALLSQVLFTDRQTRWILGRRGSACGTRQRIG</sequence>
<keyword evidence="3" id="KW-1185">Reference proteome</keyword>
<reference evidence="1 3" key="1">
    <citation type="submission" date="2024-09" db="EMBL/GenBank/DDBJ databases">
        <authorList>
            <person name="Sun Q."/>
            <person name="Mori K."/>
        </authorList>
    </citation>
    <scope>NUCLEOTIDE SEQUENCE [LARGE SCALE GENOMIC DNA]</scope>
    <source>
        <strain evidence="1 3">CCM 7609</strain>
    </source>
</reference>
<organism evidence="1 3">
    <name type="scientific">Citricoccus parietis</name>
    <dbReference type="NCBI Taxonomy" id="592307"/>
    <lineage>
        <taxon>Bacteria</taxon>
        <taxon>Bacillati</taxon>
        <taxon>Actinomycetota</taxon>
        <taxon>Actinomycetes</taxon>
        <taxon>Micrococcales</taxon>
        <taxon>Micrococcaceae</taxon>
        <taxon>Citricoccus</taxon>
    </lineage>
</organism>
<dbReference type="EMBL" id="JBHMFI010000023">
    <property type="protein sequence ID" value="MFB9075238.1"/>
    <property type="molecule type" value="Genomic_DNA"/>
</dbReference>
<accession>A0ABV5G9U5</accession>
<comment type="caution">
    <text evidence="1">The sequence shown here is derived from an EMBL/GenBank/DDBJ whole genome shotgun (WGS) entry which is preliminary data.</text>
</comment>
<evidence type="ECO:0000313" key="3">
    <source>
        <dbReference type="Proteomes" id="UP001589575"/>
    </source>
</evidence>
<evidence type="ECO:0000313" key="1">
    <source>
        <dbReference type="EMBL" id="MFB9075238.1"/>
    </source>
</evidence>
<evidence type="ECO:0000313" key="2">
    <source>
        <dbReference type="EMBL" id="MFB9075698.1"/>
    </source>
</evidence>
<gene>
    <name evidence="1" type="ORF">ACFFX0_30325</name>
    <name evidence="2" type="ORF">ACFFX0_32850</name>
</gene>
<name>A0ABV5G9U5_9MICC</name>
<dbReference type="Proteomes" id="UP001589575">
    <property type="component" value="Unassembled WGS sequence"/>
</dbReference>
<proteinExistence type="predicted"/>
<protein>
    <submittedName>
        <fullName evidence="1">Uncharacterized protein</fullName>
    </submittedName>
</protein>
<dbReference type="EMBL" id="JBHMFI010000023">
    <property type="protein sequence ID" value="MFB9075698.1"/>
    <property type="molecule type" value="Genomic_DNA"/>
</dbReference>